<name>A0A183T2E7_SCHSO</name>
<gene>
    <name evidence="2" type="ORF">SSLN_LOCUS10645</name>
</gene>
<reference evidence="2 3" key="2">
    <citation type="submission" date="2018-11" db="EMBL/GenBank/DDBJ databases">
        <authorList>
            <consortium name="Pathogen Informatics"/>
        </authorList>
    </citation>
    <scope>NUCLEOTIDE SEQUENCE [LARGE SCALE GENOMIC DNA]</scope>
    <source>
        <strain evidence="2 3">NST_G2</strain>
    </source>
</reference>
<organism evidence="4">
    <name type="scientific">Schistocephalus solidus</name>
    <name type="common">Tapeworm</name>
    <dbReference type="NCBI Taxonomy" id="70667"/>
    <lineage>
        <taxon>Eukaryota</taxon>
        <taxon>Metazoa</taxon>
        <taxon>Spiralia</taxon>
        <taxon>Lophotrochozoa</taxon>
        <taxon>Platyhelminthes</taxon>
        <taxon>Cestoda</taxon>
        <taxon>Eucestoda</taxon>
        <taxon>Diphyllobothriidea</taxon>
        <taxon>Diphyllobothriidae</taxon>
        <taxon>Schistocephalus</taxon>
    </lineage>
</organism>
<feature type="region of interest" description="Disordered" evidence="1">
    <location>
        <begin position="191"/>
        <end position="215"/>
    </location>
</feature>
<dbReference type="OrthoDB" id="6351660at2759"/>
<reference evidence="4" key="1">
    <citation type="submission" date="2016-06" db="UniProtKB">
        <authorList>
            <consortium name="WormBaseParasite"/>
        </authorList>
    </citation>
    <scope>IDENTIFICATION</scope>
</reference>
<evidence type="ECO:0000313" key="2">
    <source>
        <dbReference type="EMBL" id="VDL97030.1"/>
    </source>
</evidence>
<keyword evidence="3" id="KW-1185">Reference proteome</keyword>
<sequence>MTVLWCVNCLTVGMRVVIHGNLITRVGVLRDDGSTHMQHAPRIDRSPSVCLVLPNWYDAPSRAIGESGKSTKELEKIIAKMKKVLDRALAENEQLRCTPAVVSQEQISRLQSEKVALQVELKKAQEAAGATLTEQGRQSEARIARLSREYEKLRKELEKERKAHEEANNRLVRSEYQLDALERENTQLQERLQTMAHDKSTVQSRRPTPRRPNQG</sequence>
<protein>
    <submittedName>
        <fullName evidence="4">BZIP domain-containing protein</fullName>
    </submittedName>
</protein>
<dbReference type="Proteomes" id="UP000275846">
    <property type="component" value="Unassembled WGS sequence"/>
</dbReference>
<feature type="compositionally biased region" description="Polar residues" evidence="1">
    <location>
        <begin position="201"/>
        <end position="215"/>
    </location>
</feature>
<evidence type="ECO:0000313" key="4">
    <source>
        <dbReference type="WBParaSite" id="SSLN_0001105801-mRNA-1"/>
    </source>
</evidence>
<dbReference type="WBParaSite" id="SSLN_0001105801-mRNA-1">
    <property type="protein sequence ID" value="SSLN_0001105801-mRNA-1"/>
    <property type="gene ID" value="SSLN_0001105801"/>
</dbReference>
<dbReference type="AlphaFoldDB" id="A0A183T2E7"/>
<proteinExistence type="predicted"/>
<evidence type="ECO:0000313" key="3">
    <source>
        <dbReference type="Proteomes" id="UP000275846"/>
    </source>
</evidence>
<dbReference type="EMBL" id="UYSU01036002">
    <property type="protein sequence ID" value="VDL97030.1"/>
    <property type="molecule type" value="Genomic_DNA"/>
</dbReference>
<evidence type="ECO:0000256" key="1">
    <source>
        <dbReference type="SAM" id="MobiDB-lite"/>
    </source>
</evidence>
<accession>A0A183T2E7</accession>